<feature type="transmembrane region" description="Helical" evidence="6">
    <location>
        <begin position="139"/>
        <end position="162"/>
    </location>
</feature>
<dbReference type="InterPro" id="IPR000160">
    <property type="entry name" value="GGDEF_dom"/>
</dbReference>
<dbReference type="RefSeq" id="WP_176215549.1">
    <property type="nucleotide sequence ID" value="NZ_CP155572.1"/>
</dbReference>
<keyword evidence="4 6" id="KW-1133">Transmembrane helix</keyword>
<accession>A0A1W2D854</accession>
<feature type="transmembrane region" description="Helical" evidence="6">
    <location>
        <begin position="111"/>
        <end position="132"/>
    </location>
</feature>
<protein>
    <submittedName>
        <fullName evidence="8">5TMR of 5TMR-LYT</fullName>
    </submittedName>
</protein>
<reference evidence="8 9" key="1">
    <citation type="submission" date="2017-04" db="EMBL/GenBank/DDBJ databases">
        <authorList>
            <person name="Afonso C.L."/>
            <person name="Miller P.J."/>
            <person name="Scott M.A."/>
            <person name="Spackman E."/>
            <person name="Goraichik I."/>
            <person name="Dimitrov K.M."/>
            <person name="Suarez D.L."/>
            <person name="Swayne D.E."/>
        </authorList>
    </citation>
    <scope>NUCLEOTIDE SEQUENCE [LARGE SCALE GENOMIC DNA]</scope>
    <source>
        <strain evidence="8 9">DSM 5090</strain>
    </source>
</reference>
<organism evidence="8 9">
    <name type="scientific">Sporomusa malonica</name>
    <dbReference type="NCBI Taxonomy" id="112901"/>
    <lineage>
        <taxon>Bacteria</taxon>
        <taxon>Bacillati</taxon>
        <taxon>Bacillota</taxon>
        <taxon>Negativicutes</taxon>
        <taxon>Selenomonadales</taxon>
        <taxon>Sporomusaceae</taxon>
        <taxon>Sporomusa</taxon>
    </lineage>
</organism>
<dbReference type="Pfam" id="PF07694">
    <property type="entry name" value="5TM-5TMR_LYT"/>
    <property type="match status" value="1"/>
</dbReference>
<keyword evidence="2" id="KW-1003">Cell membrane</keyword>
<dbReference type="GO" id="GO:0043709">
    <property type="term" value="P:cell adhesion involved in single-species biofilm formation"/>
    <property type="evidence" value="ECO:0007669"/>
    <property type="project" value="TreeGrafter"/>
</dbReference>
<gene>
    <name evidence="8" type="ORF">SAMN04488500_11426</name>
</gene>
<dbReference type="SUPFAM" id="SSF55073">
    <property type="entry name" value="Nucleotide cyclase"/>
    <property type="match status" value="1"/>
</dbReference>
<comment type="subcellular location">
    <subcellularLocation>
        <location evidence="1">Cell membrane</location>
        <topology evidence="1">Multi-pass membrane protein</topology>
    </subcellularLocation>
</comment>
<proteinExistence type="predicted"/>
<dbReference type="GO" id="GO:0052621">
    <property type="term" value="F:diguanylate cyclase activity"/>
    <property type="evidence" value="ECO:0007669"/>
    <property type="project" value="TreeGrafter"/>
</dbReference>
<dbReference type="GO" id="GO:1902201">
    <property type="term" value="P:negative regulation of bacterial-type flagellum-dependent cell motility"/>
    <property type="evidence" value="ECO:0007669"/>
    <property type="project" value="TreeGrafter"/>
</dbReference>
<feature type="transmembrane region" description="Helical" evidence="6">
    <location>
        <begin position="7"/>
        <end position="27"/>
    </location>
</feature>
<keyword evidence="3 6" id="KW-0812">Transmembrane</keyword>
<evidence type="ECO:0000256" key="6">
    <source>
        <dbReference type="SAM" id="Phobius"/>
    </source>
</evidence>
<dbReference type="InterPro" id="IPR050469">
    <property type="entry name" value="Diguanylate_Cyclase"/>
</dbReference>
<dbReference type="Gene3D" id="1.10.1760.20">
    <property type="match status" value="1"/>
</dbReference>
<evidence type="ECO:0000256" key="5">
    <source>
        <dbReference type="ARBA" id="ARBA00023136"/>
    </source>
</evidence>
<feature type="transmembrane region" description="Helical" evidence="6">
    <location>
        <begin position="80"/>
        <end position="105"/>
    </location>
</feature>
<feature type="transmembrane region" description="Helical" evidence="6">
    <location>
        <begin position="47"/>
        <end position="68"/>
    </location>
</feature>
<keyword evidence="9" id="KW-1185">Reference proteome</keyword>
<dbReference type="Proteomes" id="UP000192738">
    <property type="component" value="Unassembled WGS sequence"/>
</dbReference>
<dbReference type="Pfam" id="PF00990">
    <property type="entry name" value="GGDEF"/>
    <property type="match status" value="1"/>
</dbReference>
<dbReference type="SMART" id="SM00267">
    <property type="entry name" value="GGDEF"/>
    <property type="match status" value="1"/>
</dbReference>
<evidence type="ECO:0000259" key="7">
    <source>
        <dbReference type="PROSITE" id="PS50887"/>
    </source>
</evidence>
<evidence type="ECO:0000256" key="1">
    <source>
        <dbReference type="ARBA" id="ARBA00004651"/>
    </source>
</evidence>
<dbReference type="EMBL" id="FWXI01000014">
    <property type="protein sequence ID" value="SMC93563.1"/>
    <property type="molecule type" value="Genomic_DNA"/>
</dbReference>
<dbReference type="AlphaFoldDB" id="A0A1W2D854"/>
<dbReference type="STRING" id="112901.SAMN04488500_11426"/>
<feature type="domain" description="GGDEF" evidence="7">
    <location>
        <begin position="246"/>
        <end position="371"/>
    </location>
</feature>
<dbReference type="FunFam" id="3.30.70.270:FF:000001">
    <property type="entry name" value="Diguanylate cyclase domain protein"/>
    <property type="match status" value="1"/>
</dbReference>
<dbReference type="PANTHER" id="PTHR45138:SF9">
    <property type="entry name" value="DIGUANYLATE CYCLASE DGCM-RELATED"/>
    <property type="match status" value="1"/>
</dbReference>
<dbReference type="GO" id="GO:0000155">
    <property type="term" value="F:phosphorelay sensor kinase activity"/>
    <property type="evidence" value="ECO:0007669"/>
    <property type="project" value="InterPro"/>
</dbReference>
<evidence type="ECO:0000256" key="4">
    <source>
        <dbReference type="ARBA" id="ARBA00022989"/>
    </source>
</evidence>
<dbReference type="Gene3D" id="3.30.70.270">
    <property type="match status" value="1"/>
</dbReference>
<dbReference type="PANTHER" id="PTHR45138">
    <property type="entry name" value="REGULATORY COMPONENTS OF SENSORY TRANSDUCTION SYSTEM"/>
    <property type="match status" value="1"/>
</dbReference>
<evidence type="ECO:0000313" key="9">
    <source>
        <dbReference type="Proteomes" id="UP000192738"/>
    </source>
</evidence>
<keyword evidence="5 6" id="KW-0472">Membrane</keyword>
<dbReference type="GO" id="GO:0005886">
    <property type="term" value="C:plasma membrane"/>
    <property type="evidence" value="ECO:0007669"/>
    <property type="project" value="UniProtKB-SubCell"/>
</dbReference>
<evidence type="ECO:0000256" key="2">
    <source>
        <dbReference type="ARBA" id="ARBA00022475"/>
    </source>
</evidence>
<dbReference type="CDD" id="cd01949">
    <property type="entry name" value="GGDEF"/>
    <property type="match status" value="1"/>
</dbReference>
<dbReference type="InterPro" id="IPR029787">
    <property type="entry name" value="Nucleotide_cyclase"/>
</dbReference>
<name>A0A1W2D854_9FIRM</name>
<dbReference type="NCBIfam" id="TIGR00254">
    <property type="entry name" value="GGDEF"/>
    <property type="match status" value="1"/>
</dbReference>
<evidence type="ECO:0000313" key="8">
    <source>
        <dbReference type="EMBL" id="SMC93563.1"/>
    </source>
</evidence>
<sequence length="371" mass="41631">MKEVFEISLWTFTIQLLENLCVLFTLITLFSQYAQLRLEINLDRKEINWAGILMFALLSAFTMGIPIQSSPEGVIFDLRLAVVILGSLYLGLRDGAILAILTIIIRCVVGGSGWILWAIPALLYGPVAYYIILHSKKRYLGLVLASTIGTFIYLLTLAALSWHYDWFQSISPYTAWSNFKVLAVSKFLCNALAVLLLDRALFKIVAMQKQFTNLTFLANTDDMTGLANHRRFQELLTNTLQDAAQNPVSVLMMDVDYFKIYNDTFGHQAGDVALKKVALAIKKCVRDSDIVGRYGGEEFIVVLPKTKPSEAFEIAERIRTSVQETQFLGRQVTVSIGVTTCSEADKSKENIIEEADTALYWAKNLGRNCVH</sequence>
<feature type="transmembrane region" description="Helical" evidence="6">
    <location>
        <begin position="182"/>
        <end position="202"/>
    </location>
</feature>
<dbReference type="PROSITE" id="PS50887">
    <property type="entry name" value="GGDEF"/>
    <property type="match status" value="1"/>
</dbReference>
<dbReference type="GO" id="GO:0071555">
    <property type="term" value="P:cell wall organization"/>
    <property type="evidence" value="ECO:0007669"/>
    <property type="project" value="InterPro"/>
</dbReference>
<dbReference type="InterPro" id="IPR011620">
    <property type="entry name" value="Sig_transdc_His_kinase_LytS_TM"/>
</dbReference>
<dbReference type="InterPro" id="IPR043128">
    <property type="entry name" value="Rev_trsase/Diguanyl_cyclase"/>
</dbReference>
<evidence type="ECO:0000256" key="3">
    <source>
        <dbReference type="ARBA" id="ARBA00022692"/>
    </source>
</evidence>